<dbReference type="PROSITE" id="PS50103">
    <property type="entry name" value="ZF_C3H1"/>
    <property type="match status" value="2"/>
</dbReference>
<dbReference type="SUPFAM" id="SSF48452">
    <property type="entry name" value="TPR-like"/>
    <property type="match status" value="1"/>
</dbReference>
<comment type="caution">
    <text evidence="5">The sequence shown here is derived from an EMBL/GenBank/DDBJ whole genome shotgun (WGS) entry which is preliminary data.</text>
</comment>
<feature type="compositionally biased region" description="Low complexity" evidence="3">
    <location>
        <begin position="577"/>
        <end position="591"/>
    </location>
</feature>
<feature type="region of interest" description="Disordered" evidence="3">
    <location>
        <begin position="835"/>
        <end position="862"/>
    </location>
</feature>
<feature type="domain" description="C3H1-type" evidence="4">
    <location>
        <begin position="233"/>
        <end position="255"/>
    </location>
</feature>
<dbReference type="OrthoDB" id="245563at2759"/>
<dbReference type="GO" id="GO:0008270">
    <property type="term" value="F:zinc ion binding"/>
    <property type="evidence" value="ECO:0007669"/>
    <property type="project" value="UniProtKB-KW"/>
</dbReference>
<keyword evidence="2" id="KW-0863">Zinc-finger</keyword>
<dbReference type="Gene3D" id="1.25.40.10">
    <property type="entry name" value="Tetratricopeptide repeat domain"/>
    <property type="match status" value="1"/>
</dbReference>
<evidence type="ECO:0000313" key="5">
    <source>
        <dbReference type="EMBL" id="KAG5641145.1"/>
    </source>
</evidence>
<protein>
    <recommendedName>
        <fullName evidence="4">C3H1-type domain-containing protein</fullName>
    </recommendedName>
</protein>
<evidence type="ECO:0000313" key="6">
    <source>
        <dbReference type="Proteomes" id="UP000775547"/>
    </source>
</evidence>
<dbReference type="InterPro" id="IPR011990">
    <property type="entry name" value="TPR-like_helical_dom_sf"/>
</dbReference>
<dbReference type="GO" id="GO:0101031">
    <property type="term" value="C:protein folding chaperone complex"/>
    <property type="evidence" value="ECO:0007669"/>
    <property type="project" value="TreeGrafter"/>
</dbReference>
<evidence type="ECO:0000256" key="3">
    <source>
        <dbReference type="SAM" id="MobiDB-lite"/>
    </source>
</evidence>
<reference evidence="5" key="2">
    <citation type="submission" date="2021-10" db="EMBL/GenBank/DDBJ databases">
        <title>Phylogenomics reveals ancestral predisposition of the termite-cultivated fungus Termitomyces towards a domesticated lifestyle.</title>
        <authorList>
            <person name="Auxier B."/>
            <person name="Grum-Grzhimaylo A."/>
            <person name="Cardenas M.E."/>
            <person name="Lodge J.D."/>
            <person name="Laessoe T."/>
            <person name="Pedersen O."/>
            <person name="Smith M.E."/>
            <person name="Kuyper T.W."/>
            <person name="Franco-Molano E.A."/>
            <person name="Baroni T.J."/>
            <person name="Aanen D.K."/>
        </authorList>
    </citation>
    <scope>NUCLEOTIDE SEQUENCE</scope>
    <source>
        <strain evidence="5">AP01</strain>
        <tissue evidence="5">Mycelium</tissue>
    </source>
</reference>
<proteinExistence type="predicted"/>
<reference evidence="5" key="1">
    <citation type="submission" date="2020-07" db="EMBL/GenBank/DDBJ databases">
        <authorList>
            <person name="Nieuwenhuis M."/>
            <person name="Van De Peppel L.J.J."/>
        </authorList>
    </citation>
    <scope>NUCLEOTIDE SEQUENCE</scope>
    <source>
        <strain evidence="5">AP01</strain>
        <tissue evidence="5">Mycelium</tissue>
    </source>
</reference>
<dbReference type="InterPro" id="IPR000571">
    <property type="entry name" value="Znf_CCCH"/>
</dbReference>
<dbReference type="InterPro" id="IPR051966">
    <property type="entry name" value="RPAP3"/>
</dbReference>
<accession>A0A9P7K9P5</accession>
<evidence type="ECO:0000259" key="4">
    <source>
        <dbReference type="PROSITE" id="PS50103"/>
    </source>
</evidence>
<dbReference type="InterPro" id="IPR019734">
    <property type="entry name" value="TPR_rpt"/>
</dbReference>
<keyword evidence="2" id="KW-0479">Metal-binding</keyword>
<name>A0A9P7K9P5_9AGAR</name>
<feature type="zinc finger region" description="C3H1-type" evidence="2">
    <location>
        <begin position="233"/>
        <end position="255"/>
    </location>
</feature>
<evidence type="ECO:0000256" key="1">
    <source>
        <dbReference type="ARBA" id="ARBA00022803"/>
    </source>
</evidence>
<dbReference type="SMART" id="SM00028">
    <property type="entry name" value="TPR"/>
    <property type="match status" value="2"/>
</dbReference>
<dbReference type="PANTHER" id="PTHR46423:SF1">
    <property type="entry name" value="RNA POLYMERASE II-ASSOCIATED PROTEIN 3"/>
    <property type="match status" value="1"/>
</dbReference>
<dbReference type="PANTHER" id="PTHR46423">
    <property type="entry name" value="RNA POLYMERASE II-ASSOCIATED PROTEIN 3"/>
    <property type="match status" value="1"/>
</dbReference>
<organism evidence="5 6">
    <name type="scientific">Asterophora parasitica</name>
    <dbReference type="NCBI Taxonomy" id="117018"/>
    <lineage>
        <taxon>Eukaryota</taxon>
        <taxon>Fungi</taxon>
        <taxon>Dikarya</taxon>
        <taxon>Basidiomycota</taxon>
        <taxon>Agaricomycotina</taxon>
        <taxon>Agaricomycetes</taxon>
        <taxon>Agaricomycetidae</taxon>
        <taxon>Agaricales</taxon>
        <taxon>Tricholomatineae</taxon>
        <taxon>Lyophyllaceae</taxon>
        <taxon>Asterophora</taxon>
    </lineage>
</organism>
<keyword evidence="1" id="KW-0802">TPR repeat</keyword>
<feature type="zinc finger region" description="C3H1-type" evidence="2">
    <location>
        <begin position="279"/>
        <end position="306"/>
    </location>
</feature>
<dbReference type="Proteomes" id="UP000775547">
    <property type="component" value="Unassembled WGS sequence"/>
</dbReference>
<dbReference type="EMBL" id="JABCKV010000377">
    <property type="protein sequence ID" value="KAG5641145.1"/>
    <property type="molecule type" value="Genomic_DNA"/>
</dbReference>
<feature type="region of interest" description="Disordered" evidence="3">
    <location>
        <begin position="577"/>
        <end position="596"/>
    </location>
</feature>
<feature type="compositionally biased region" description="Low complexity" evidence="3">
    <location>
        <begin position="839"/>
        <end position="862"/>
    </location>
</feature>
<keyword evidence="6" id="KW-1185">Reference proteome</keyword>
<dbReference type="Gene3D" id="3.30.1370.210">
    <property type="match status" value="1"/>
</dbReference>
<keyword evidence="2" id="KW-0862">Zinc</keyword>
<sequence>MSEAAQRRAEKRQARAAQRSVEMEALKNRGNDLVKGGDYEAAVEVYQLAIDAYGNKPVLLSNLAAALLKNEEQEAEDIASTALTYDPRMIKARVVHQHIAMSRCTYAGRSTVGTWSVRGACSGLDRVSPRGLARKGMRRLKAAISGLIGFESLRACVDRHTFNQTSRLEQDPTRTEAREQLKITQELYAAYGDDEYDVDDDDYDWPHCDDEPETESEVESDSSDCRHFGNGFPCRFYDHDGCMRKDGCRYSHAPDEKSIRDKLSISTPKPHIAVLTMTFRGKNVCIAFLVDICKFGAKCIYSHDREYLPIGWWNRPTSVSLLKSVFEDDSEGVDKDTIDDILFDAFELSGPEEEVYYTGFAQVVEEETTQRAQSYYRAIISSCGAATEDYKRPTLTALRDTIPVKTAVSVKEALTHLASPNLAGVFVADAALVERKHSQVLAKLVPYVKAGGSVVFGGSFSSFVSPHDLATFFANNWGVNWRSGSYHRATFTINRQHYVAESNPGLPTAYSMKALHVTGITLAASVYHELGASPIESPVVQIPCGSGHMGYIGDVNWENGSISVLFAMLHLPRSVPSTTSTAAKSTPPLTSNVADPSYVPSTQDKITAYAPSSSNQRFILLLALEGDVIESYKQPIVAAIKAKSQVKIASSAKDALTHLASSDLDGVFVVNGGITKRQYSDLVTKLVAYVKSGGIVLIGGSFSTFVKPKDMGAFFENSWGVNWKPGSYHRTTFFLNPSHDLAKANPCLPDSISMKALHVKSIMPEVMVYRPTAESRVESAVFTPKPVPTLAESPAVQARVGLGYLNYIGDVNWDVETSKLVLAMFRLLHPQLAPQPQVTQTSTPKPAPPTAKGAKPKQPAAASTSSKPYVMLLSLKNEDFFAITHAQCLSALRDKLETNQALTAASAIKMLNTAGLAGVFVTDPGIVRPENANVLARLVEFVKSGGSVVVGGFFSTFVFGNEMDAWFKNAWGLSWKGGSYHRTTFSRNASHELVANNPAIVSSYSMKALHLGGLAEGDAVYLAADDARLQSMVFQPVKVTNHSESPVVQRRIGDGFIGYIGDVNAEKDTTTVLMAMLGLLDPPPQGPQSPTKPEPIPAPNVYTKVKAEPATAPKPPTDVAPAVGVAEQNVINKLPAGPTSRPFMMVLSFGNEKFFAGVQCDLLDLLRSKLEVLHGLSNERVLELLGSPDLVGILVTDSAIADKANTYLLGKLVAFTKAGGKVVLGGSFSSSIRFDKMGQFFQNWGVPWKGGDYTRADIAVNGAHELVQKNPGMPSAFCLKGLHVEGITPETAVYLPTQRPPPAKKASQAPVALTRVDQGYLGYIGDVGLQDEHSKIVLAMFGLL</sequence>
<feature type="domain" description="C3H1-type" evidence="4">
    <location>
        <begin position="279"/>
        <end position="306"/>
    </location>
</feature>
<evidence type="ECO:0000256" key="2">
    <source>
        <dbReference type="PROSITE-ProRule" id="PRU00723"/>
    </source>
</evidence>
<gene>
    <name evidence="5" type="ORF">DXG03_005884</name>
</gene>